<evidence type="ECO:0000256" key="1">
    <source>
        <dbReference type="SAM" id="MobiDB-lite"/>
    </source>
</evidence>
<dbReference type="AlphaFoldDB" id="A0A0D6ELH7"/>
<organism evidence="2 3">
    <name type="scientific">Sporidiobolus salmonicolor</name>
    <name type="common">Yeast-like fungus</name>
    <name type="synonym">Sporobolomyces salmonicolor</name>
    <dbReference type="NCBI Taxonomy" id="5005"/>
    <lineage>
        <taxon>Eukaryota</taxon>
        <taxon>Fungi</taxon>
        <taxon>Dikarya</taxon>
        <taxon>Basidiomycota</taxon>
        <taxon>Pucciniomycotina</taxon>
        <taxon>Microbotryomycetes</taxon>
        <taxon>Sporidiobolales</taxon>
        <taxon>Sporidiobolaceae</taxon>
        <taxon>Sporobolomyces</taxon>
    </lineage>
</organism>
<accession>A0A0D6ELH7</accession>
<protein>
    <submittedName>
        <fullName evidence="2">SPOSA6832_02406-mRNA-1:cds</fullName>
    </submittedName>
</protein>
<dbReference type="EMBL" id="CENE01000008">
    <property type="protein sequence ID" value="CEQ40746.1"/>
    <property type="molecule type" value="Genomic_DNA"/>
</dbReference>
<evidence type="ECO:0000313" key="2">
    <source>
        <dbReference type="EMBL" id="CEQ40746.1"/>
    </source>
</evidence>
<sequence>MVQLNKTFEQLAVAEHSPAWHAKVPTRPRPKPTTSSTAAALPESTRQLVALLSRLFTPFRTSRTFTPTLQHVKGLLYNKQYLEAFATDSDEGERWREVYVSRWTPARALVYERILRECGVAEALGWAEEREDGEREVSERRGEKEREAKAAERAKVKAVDGRQQEKEVIMIGAGAGSEVLGLACVLGSAAAGEDQDKDEDEDEAVAERRQRRPRVTVKAVDQGSWGALIAKMGQGIREEWPVLAGELQDGAAGDFEVEFIKGDVLQPFSPALAPSDSSANSSPSASHLLNLDYSSPALSLITICFTISELLLQSRLSTLRFLSHLTSSSPSGVHLLIVESASLALIPLGKSGRTYPLGQLLDHALCGDGKWNVVKSEETQWYRMPEGAEEAYNRGTGTRVKLENSRVVIRLYRKK</sequence>
<dbReference type="InterPro" id="IPR021463">
    <property type="entry name" value="Methyltransf_34"/>
</dbReference>
<feature type="region of interest" description="Disordered" evidence="1">
    <location>
        <begin position="19"/>
        <end position="40"/>
    </location>
</feature>
<feature type="compositionally biased region" description="Basic and acidic residues" evidence="1">
    <location>
        <begin position="132"/>
        <end position="151"/>
    </location>
</feature>
<keyword evidence="3" id="KW-1185">Reference proteome</keyword>
<dbReference type="Proteomes" id="UP000243876">
    <property type="component" value="Unassembled WGS sequence"/>
</dbReference>
<gene>
    <name evidence="2" type="primary">SPOSA6832_02406</name>
</gene>
<dbReference type="Pfam" id="PF11312">
    <property type="entry name" value="Methyltransf_34"/>
    <property type="match status" value="1"/>
</dbReference>
<name>A0A0D6ELH7_SPOSA</name>
<feature type="region of interest" description="Disordered" evidence="1">
    <location>
        <begin position="129"/>
        <end position="151"/>
    </location>
</feature>
<evidence type="ECO:0000313" key="3">
    <source>
        <dbReference type="Proteomes" id="UP000243876"/>
    </source>
</evidence>
<feature type="region of interest" description="Disordered" evidence="1">
    <location>
        <begin position="190"/>
        <end position="213"/>
    </location>
</feature>
<reference evidence="3" key="1">
    <citation type="submission" date="2015-02" db="EMBL/GenBank/DDBJ databases">
        <authorList>
            <person name="Gon?alves P."/>
        </authorList>
    </citation>
    <scope>NUCLEOTIDE SEQUENCE [LARGE SCALE GENOMIC DNA]</scope>
</reference>
<feature type="compositionally biased region" description="Acidic residues" evidence="1">
    <location>
        <begin position="193"/>
        <end position="204"/>
    </location>
</feature>
<dbReference type="OrthoDB" id="6419443at2759"/>
<proteinExistence type="predicted"/>